<accession>A0A2P2NXW1</accession>
<protein>
    <submittedName>
        <fullName evidence="1">Uncharacterized protein</fullName>
    </submittedName>
</protein>
<dbReference type="EMBL" id="GGEC01066810">
    <property type="protein sequence ID" value="MBX47294.1"/>
    <property type="molecule type" value="Transcribed_RNA"/>
</dbReference>
<name>A0A2P2NXW1_RHIMU</name>
<organism evidence="1">
    <name type="scientific">Rhizophora mucronata</name>
    <name type="common">Asiatic mangrove</name>
    <dbReference type="NCBI Taxonomy" id="61149"/>
    <lineage>
        <taxon>Eukaryota</taxon>
        <taxon>Viridiplantae</taxon>
        <taxon>Streptophyta</taxon>
        <taxon>Embryophyta</taxon>
        <taxon>Tracheophyta</taxon>
        <taxon>Spermatophyta</taxon>
        <taxon>Magnoliopsida</taxon>
        <taxon>eudicotyledons</taxon>
        <taxon>Gunneridae</taxon>
        <taxon>Pentapetalae</taxon>
        <taxon>rosids</taxon>
        <taxon>fabids</taxon>
        <taxon>Malpighiales</taxon>
        <taxon>Rhizophoraceae</taxon>
        <taxon>Rhizophora</taxon>
    </lineage>
</organism>
<proteinExistence type="predicted"/>
<sequence length="10" mass="1149">MCAFQAYSTQ</sequence>
<reference evidence="1" key="1">
    <citation type="submission" date="2018-02" db="EMBL/GenBank/DDBJ databases">
        <title>Rhizophora mucronata_Transcriptome.</title>
        <authorList>
            <person name="Meera S.P."/>
            <person name="Sreeshan A."/>
            <person name="Augustine A."/>
        </authorList>
    </citation>
    <scope>NUCLEOTIDE SEQUENCE</scope>
    <source>
        <tissue evidence="1">Leaf</tissue>
    </source>
</reference>
<evidence type="ECO:0000313" key="1">
    <source>
        <dbReference type="EMBL" id="MBX47294.1"/>
    </source>
</evidence>